<name>A0A382XME2_9ZZZZ</name>
<proteinExistence type="predicted"/>
<organism evidence="1">
    <name type="scientific">marine metagenome</name>
    <dbReference type="NCBI Taxonomy" id="408172"/>
    <lineage>
        <taxon>unclassified sequences</taxon>
        <taxon>metagenomes</taxon>
        <taxon>ecological metagenomes</taxon>
    </lineage>
</organism>
<accession>A0A382XME2</accession>
<protein>
    <submittedName>
        <fullName evidence="1">Uncharacterized protein</fullName>
    </submittedName>
</protein>
<gene>
    <name evidence="1" type="ORF">METZ01_LOCUS425181</name>
</gene>
<feature type="non-terminal residue" evidence="1">
    <location>
        <position position="250"/>
    </location>
</feature>
<reference evidence="1" key="1">
    <citation type="submission" date="2018-05" db="EMBL/GenBank/DDBJ databases">
        <authorList>
            <person name="Lanie J.A."/>
            <person name="Ng W.-L."/>
            <person name="Kazmierczak K.M."/>
            <person name="Andrzejewski T.M."/>
            <person name="Davidsen T.M."/>
            <person name="Wayne K.J."/>
            <person name="Tettelin H."/>
            <person name="Glass J.I."/>
            <person name="Rusch D."/>
            <person name="Podicherti R."/>
            <person name="Tsui H.-C.T."/>
            <person name="Winkler M.E."/>
        </authorList>
    </citation>
    <scope>NUCLEOTIDE SEQUENCE</scope>
</reference>
<dbReference type="AlphaFoldDB" id="A0A382XME2"/>
<evidence type="ECO:0000313" key="1">
    <source>
        <dbReference type="EMBL" id="SVD72327.1"/>
    </source>
</evidence>
<dbReference type="EMBL" id="UINC01169000">
    <property type="protein sequence ID" value="SVD72327.1"/>
    <property type="molecule type" value="Genomic_DNA"/>
</dbReference>
<sequence>MRCLAIFILLGVYRVTLIAGPPDFKIQSIPGGRYAVFKKQFTQHMNVFGIRLFGTAKTPPQKLRHIAIVLAEYLDNDEDGKPDNPVVLAELVKRNAFMAVTENERAMDRLDHDIFQNAGFHSGQSQFATETNPGGKQFDATLEEVLHLITHEGYANAYPRIFGERPGTELAKCVDRARGGHFKRVPGRYPKGAWFTYDDRTCDYGCQCTEYLYWAITSVLGAQEAKHRKEDIAREWRLYNRELVRTRDPN</sequence>